<accession>A0A1Y1W2D7</accession>
<evidence type="ECO:0000256" key="5">
    <source>
        <dbReference type="RuleBase" id="RU003485"/>
    </source>
</evidence>
<dbReference type="Proteomes" id="UP000193922">
    <property type="component" value="Unassembled WGS sequence"/>
</dbReference>
<dbReference type="AlphaFoldDB" id="A0A1Y1W2D7"/>
<dbReference type="PRINTS" id="PR00975">
    <property type="entry name" value="RIBOSOMALS19"/>
</dbReference>
<dbReference type="GeneID" id="63805048"/>
<dbReference type="InterPro" id="IPR002222">
    <property type="entry name" value="Ribosomal_uS19"/>
</dbReference>
<dbReference type="STRING" id="61395.A0A1Y1W2D7"/>
<name>A0A1Y1W2D7_9FUNG</name>
<dbReference type="SUPFAM" id="SSF54570">
    <property type="entry name" value="Ribosomal protein S19"/>
    <property type="match status" value="1"/>
</dbReference>
<keyword evidence="2 5" id="KW-0689">Ribosomal protein</keyword>
<evidence type="ECO:0000313" key="6">
    <source>
        <dbReference type="EMBL" id="ORX67304.1"/>
    </source>
</evidence>
<dbReference type="PROSITE" id="PS00323">
    <property type="entry name" value="RIBOSOMAL_S19"/>
    <property type="match status" value="1"/>
</dbReference>
<comment type="caution">
    <text evidence="6">The sequence shown here is derived from an EMBL/GenBank/DDBJ whole genome shotgun (WGS) entry which is preliminary data.</text>
</comment>
<dbReference type="GO" id="GO:0006412">
    <property type="term" value="P:translation"/>
    <property type="evidence" value="ECO:0007669"/>
    <property type="project" value="InterPro"/>
</dbReference>
<dbReference type="PIRSF" id="PIRSF002144">
    <property type="entry name" value="Ribosomal_S19"/>
    <property type="match status" value="1"/>
</dbReference>
<dbReference type="GO" id="GO:0003723">
    <property type="term" value="F:RNA binding"/>
    <property type="evidence" value="ECO:0007669"/>
    <property type="project" value="InterPro"/>
</dbReference>
<reference evidence="6 7" key="1">
    <citation type="submission" date="2016-07" db="EMBL/GenBank/DDBJ databases">
        <title>Pervasive Adenine N6-methylation of Active Genes in Fungi.</title>
        <authorList>
            <consortium name="DOE Joint Genome Institute"/>
            <person name="Mondo S.J."/>
            <person name="Dannebaum R.O."/>
            <person name="Kuo R.C."/>
            <person name="Labutti K."/>
            <person name="Haridas S."/>
            <person name="Kuo A."/>
            <person name="Salamov A."/>
            <person name="Ahrendt S.R."/>
            <person name="Lipzen A."/>
            <person name="Sullivan W."/>
            <person name="Andreopoulos W.B."/>
            <person name="Clum A."/>
            <person name="Lindquist E."/>
            <person name="Daum C."/>
            <person name="Ramamoorthy G.K."/>
            <person name="Gryganskyi A."/>
            <person name="Culley D."/>
            <person name="Magnuson J.K."/>
            <person name="James T.Y."/>
            <person name="O'Malley M.A."/>
            <person name="Stajich J.E."/>
            <person name="Spatafora J.W."/>
            <person name="Visel A."/>
            <person name="Grigoriev I.V."/>
        </authorList>
    </citation>
    <scope>NUCLEOTIDE SEQUENCE [LARGE SCALE GENOMIC DNA]</scope>
    <source>
        <strain evidence="6 7">ATCC 12442</strain>
    </source>
</reference>
<dbReference type="Gene3D" id="3.30.860.10">
    <property type="entry name" value="30s Ribosomal Protein S19, Chain A"/>
    <property type="match status" value="1"/>
</dbReference>
<evidence type="ECO:0000256" key="4">
    <source>
        <dbReference type="ARBA" id="ARBA00044183"/>
    </source>
</evidence>
<evidence type="ECO:0000313" key="7">
    <source>
        <dbReference type="Proteomes" id="UP000193922"/>
    </source>
</evidence>
<sequence length="92" mass="10489">MRGSLVALSRSVWKGPFYVHFPNLQESIRSGTPIKTMARASTIMPSMIGAKFLVHNGKEYTPVTVTEEMVGRKLGEFSHTRKRFTYRLTKNK</sequence>
<gene>
    <name evidence="6" type="ORF">DL89DRAFT_269726</name>
</gene>
<comment type="similarity">
    <text evidence="1 5">Belongs to the universal ribosomal protein uS19 family.</text>
</comment>
<dbReference type="EMBL" id="MCFD01000013">
    <property type="protein sequence ID" value="ORX67304.1"/>
    <property type="molecule type" value="Genomic_DNA"/>
</dbReference>
<evidence type="ECO:0000256" key="1">
    <source>
        <dbReference type="ARBA" id="ARBA00007345"/>
    </source>
</evidence>
<dbReference type="InterPro" id="IPR023575">
    <property type="entry name" value="Ribosomal_uS19_SF"/>
</dbReference>
<dbReference type="InterPro" id="IPR020934">
    <property type="entry name" value="Ribosomal_uS19_CS"/>
</dbReference>
<keyword evidence="7" id="KW-1185">Reference proteome</keyword>
<dbReference type="PANTHER" id="PTHR11880:SF8">
    <property type="entry name" value="SMALL RIBOSOMAL SUBUNIT PROTEIN US19M"/>
    <property type="match status" value="1"/>
</dbReference>
<dbReference type="Pfam" id="PF00203">
    <property type="entry name" value="Ribosomal_S19"/>
    <property type="match status" value="1"/>
</dbReference>
<protein>
    <recommendedName>
        <fullName evidence="4">Small ribosomal subunit protein uS19m</fullName>
    </recommendedName>
</protein>
<dbReference type="OrthoDB" id="2043at2759"/>
<dbReference type="GO" id="GO:0003735">
    <property type="term" value="F:structural constituent of ribosome"/>
    <property type="evidence" value="ECO:0007669"/>
    <property type="project" value="InterPro"/>
</dbReference>
<dbReference type="HAMAP" id="MF_00531">
    <property type="entry name" value="Ribosomal_uS19"/>
    <property type="match status" value="1"/>
</dbReference>
<keyword evidence="3 5" id="KW-0687">Ribonucleoprotein</keyword>
<dbReference type="GO" id="GO:0005763">
    <property type="term" value="C:mitochondrial small ribosomal subunit"/>
    <property type="evidence" value="ECO:0007669"/>
    <property type="project" value="TreeGrafter"/>
</dbReference>
<proteinExistence type="inferred from homology"/>
<dbReference type="RefSeq" id="XP_040741226.1">
    <property type="nucleotide sequence ID" value="XM_040888400.1"/>
</dbReference>
<dbReference type="FunFam" id="3.30.860.10:FF:000001">
    <property type="entry name" value="30S ribosomal protein S19"/>
    <property type="match status" value="1"/>
</dbReference>
<organism evidence="6 7">
    <name type="scientific">Linderina pennispora</name>
    <dbReference type="NCBI Taxonomy" id="61395"/>
    <lineage>
        <taxon>Eukaryota</taxon>
        <taxon>Fungi</taxon>
        <taxon>Fungi incertae sedis</taxon>
        <taxon>Zoopagomycota</taxon>
        <taxon>Kickxellomycotina</taxon>
        <taxon>Kickxellomycetes</taxon>
        <taxon>Kickxellales</taxon>
        <taxon>Kickxellaceae</taxon>
        <taxon>Linderina</taxon>
    </lineage>
</organism>
<evidence type="ECO:0000256" key="3">
    <source>
        <dbReference type="ARBA" id="ARBA00023274"/>
    </source>
</evidence>
<evidence type="ECO:0000256" key="2">
    <source>
        <dbReference type="ARBA" id="ARBA00022980"/>
    </source>
</evidence>
<dbReference type="PANTHER" id="PTHR11880">
    <property type="entry name" value="RIBOSOMAL PROTEIN S19P FAMILY MEMBER"/>
    <property type="match status" value="1"/>
</dbReference>
<dbReference type="GO" id="GO:0000028">
    <property type="term" value="P:ribosomal small subunit assembly"/>
    <property type="evidence" value="ECO:0007669"/>
    <property type="project" value="TreeGrafter"/>
</dbReference>